<dbReference type="InterPro" id="IPR029000">
    <property type="entry name" value="Cyclophilin-like_dom_sf"/>
</dbReference>
<dbReference type="AlphaFoldDB" id="A0A5E7IJ61"/>
<protein>
    <recommendedName>
        <fullName evidence="1">Cyclophilin-like domain-containing protein</fullName>
    </recommendedName>
</protein>
<dbReference type="SUPFAM" id="SSF50891">
    <property type="entry name" value="Cyclophilin-like"/>
    <property type="match status" value="1"/>
</dbReference>
<dbReference type="RefSeq" id="WP_224791229.1">
    <property type="nucleotide sequence ID" value="NZ_CABVIF010000002.1"/>
</dbReference>
<name>A0A5E7IJ61_PSEFL</name>
<evidence type="ECO:0000259" key="1">
    <source>
        <dbReference type="Pfam" id="PF18050"/>
    </source>
</evidence>
<proteinExistence type="predicted"/>
<dbReference type="Proteomes" id="UP000327111">
    <property type="component" value="Unassembled WGS sequence"/>
</dbReference>
<evidence type="ECO:0000313" key="3">
    <source>
        <dbReference type="Proteomes" id="UP000327111"/>
    </source>
</evidence>
<evidence type="ECO:0000313" key="2">
    <source>
        <dbReference type="EMBL" id="VVO76340.1"/>
    </source>
</evidence>
<dbReference type="Gene3D" id="2.40.100.20">
    <property type="match status" value="1"/>
</dbReference>
<organism evidence="2 3">
    <name type="scientific">Pseudomonas fluorescens</name>
    <dbReference type="NCBI Taxonomy" id="294"/>
    <lineage>
        <taxon>Bacteria</taxon>
        <taxon>Pseudomonadati</taxon>
        <taxon>Pseudomonadota</taxon>
        <taxon>Gammaproteobacteria</taxon>
        <taxon>Pseudomonadales</taxon>
        <taxon>Pseudomonadaceae</taxon>
        <taxon>Pseudomonas</taxon>
    </lineage>
</organism>
<sequence length="162" mass="17798">MHARSLGTDYSQGWKGFWLAALMPLGLAVLPLAAATAIAGPSTSMENTTMWMTVGQQRFGISLEDNPTTRELVARLPLSLDMTELHDNEKYATLQHPLPTQAYRPGTIHSGDLLLYGVDTLVVFYKTFTSSYSYSRLGRIDNPAGLAESLGRDDVRVTFSVD</sequence>
<dbReference type="InterPro" id="IPR041183">
    <property type="entry name" value="Cyclophilin-like"/>
</dbReference>
<reference evidence="2 3" key="1">
    <citation type="submission" date="2019-09" db="EMBL/GenBank/DDBJ databases">
        <authorList>
            <person name="Chandra G."/>
            <person name="Truman W A."/>
        </authorList>
    </citation>
    <scope>NUCLEOTIDE SEQUENCE [LARGE SCALE GENOMIC DNA]</scope>
    <source>
        <strain evidence="2">PS854</strain>
    </source>
</reference>
<feature type="domain" description="Cyclophilin-like" evidence="1">
    <location>
        <begin position="52"/>
        <end position="160"/>
    </location>
</feature>
<dbReference type="Pfam" id="PF18050">
    <property type="entry name" value="Cyclophil_like2"/>
    <property type="match status" value="1"/>
</dbReference>
<accession>A0A5E7IJ61</accession>
<dbReference type="EMBL" id="CABVIF010000002">
    <property type="protein sequence ID" value="VVO76340.1"/>
    <property type="molecule type" value="Genomic_DNA"/>
</dbReference>
<gene>
    <name evidence="2" type="ORF">PS854_01565</name>
</gene>